<organism evidence="4 5">
    <name type="scientific">Pleurotus ostreatus (strain PC15)</name>
    <name type="common">Oyster mushroom</name>
    <dbReference type="NCBI Taxonomy" id="1137138"/>
    <lineage>
        <taxon>Eukaryota</taxon>
        <taxon>Fungi</taxon>
        <taxon>Dikarya</taxon>
        <taxon>Basidiomycota</taxon>
        <taxon>Agaricomycotina</taxon>
        <taxon>Agaricomycetes</taxon>
        <taxon>Agaricomycetidae</taxon>
        <taxon>Agaricales</taxon>
        <taxon>Pleurotineae</taxon>
        <taxon>Pleurotaceae</taxon>
        <taxon>Pleurotus</taxon>
    </lineage>
</organism>
<gene>
    <name evidence="4" type="ORF">PLEOSDRAFT_1098540</name>
</gene>
<evidence type="ECO:0000256" key="2">
    <source>
        <dbReference type="SAM" id="SignalP"/>
    </source>
</evidence>
<evidence type="ECO:0000256" key="1">
    <source>
        <dbReference type="SAM" id="MobiDB-lite"/>
    </source>
</evidence>
<feature type="region of interest" description="Disordered" evidence="1">
    <location>
        <begin position="351"/>
        <end position="386"/>
    </location>
</feature>
<protein>
    <recommendedName>
        <fullName evidence="3">Fungal-type protein kinase domain-containing protein</fullName>
    </recommendedName>
</protein>
<keyword evidence="2" id="KW-0732">Signal</keyword>
<dbReference type="VEuPathDB" id="FungiDB:PLEOSDRAFT_1098540"/>
<feature type="compositionally biased region" description="Basic and acidic residues" evidence="1">
    <location>
        <begin position="361"/>
        <end position="372"/>
    </location>
</feature>
<dbReference type="InParanoid" id="A0A067P9G0"/>
<dbReference type="HOGENOM" id="CLU_715942_0_0_1"/>
<proteinExistence type="predicted"/>
<accession>A0A067P9G0</accession>
<dbReference type="AlphaFoldDB" id="A0A067P9G0"/>
<dbReference type="Pfam" id="PF17667">
    <property type="entry name" value="Pkinase_fungal"/>
    <property type="match status" value="1"/>
</dbReference>
<evidence type="ECO:0000313" key="5">
    <source>
        <dbReference type="Proteomes" id="UP000027073"/>
    </source>
</evidence>
<dbReference type="EMBL" id="KL198004">
    <property type="protein sequence ID" value="KDQ32541.1"/>
    <property type="molecule type" value="Genomic_DNA"/>
</dbReference>
<dbReference type="Proteomes" id="UP000027073">
    <property type="component" value="Unassembled WGS sequence"/>
</dbReference>
<sequence length="386" mass="43995">MLKIARFLFLFGRLDRAGQGFDTTVQPASQAEVLEAKKCLKRWAPKLERTVLKMDVPATNGKIYPAVEVIDGVVSVKPVFLKEQWQSVTVRPEVETLKELNEHGVLHVPTLLCGGDLPRQETKSHLIGDESWRVGHKHIDKRIHTRFVVAELGRPLEQFTSSRVMLGIIYNPFEAHKDALERCKTLHCDISGSNILILDTNEGILSDWDLARRKSDIQRGSRVHERTSVEATIKKILEDHWYFGRDSMARGGLSKMGLVIGGSFIGRPLRPSLTFTDCRPLTDFVFQAVAVLREWNESYNHTIDGFDDYEEYTPVKHKDIWTTALESHSWPRSDGAVDQVELARQLSFKVPNEAVKRTNTKRQDPPEPKGEHEEEESLRGVKQRKT</sequence>
<dbReference type="InterPro" id="IPR011009">
    <property type="entry name" value="Kinase-like_dom_sf"/>
</dbReference>
<dbReference type="InterPro" id="IPR040976">
    <property type="entry name" value="Pkinase_fungal"/>
</dbReference>
<dbReference type="SUPFAM" id="SSF56112">
    <property type="entry name" value="Protein kinase-like (PK-like)"/>
    <property type="match status" value="1"/>
</dbReference>
<evidence type="ECO:0000259" key="3">
    <source>
        <dbReference type="Pfam" id="PF17667"/>
    </source>
</evidence>
<feature type="domain" description="Fungal-type protein kinase" evidence="3">
    <location>
        <begin position="133"/>
        <end position="228"/>
    </location>
</feature>
<feature type="chain" id="PRO_5001642979" description="Fungal-type protein kinase domain-containing protein" evidence="2">
    <location>
        <begin position="21"/>
        <end position="386"/>
    </location>
</feature>
<reference evidence="5" key="1">
    <citation type="journal article" date="2014" name="Proc. Natl. Acad. Sci. U.S.A.">
        <title>Extensive sampling of basidiomycete genomes demonstrates inadequacy of the white-rot/brown-rot paradigm for wood decay fungi.</title>
        <authorList>
            <person name="Riley R."/>
            <person name="Salamov A.A."/>
            <person name="Brown D.W."/>
            <person name="Nagy L.G."/>
            <person name="Floudas D."/>
            <person name="Held B.W."/>
            <person name="Levasseur A."/>
            <person name="Lombard V."/>
            <person name="Morin E."/>
            <person name="Otillar R."/>
            <person name="Lindquist E.A."/>
            <person name="Sun H."/>
            <person name="LaButti K.M."/>
            <person name="Schmutz J."/>
            <person name="Jabbour D."/>
            <person name="Luo H."/>
            <person name="Baker S.E."/>
            <person name="Pisabarro A.G."/>
            <person name="Walton J.D."/>
            <person name="Blanchette R.A."/>
            <person name="Henrissat B."/>
            <person name="Martin F."/>
            <person name="Cullen D."/>
            <person name="Hibbett D.S."/>
            <person name="Grigoriev I.V."/>
        </authorList>
    </citation>
    <scope>NUCLEOTIDE SEQUENCE [LARGE SCALE GENOMIC DNA]</scope>
    <source>
        <strain evidence="5">PC15</strain>
    </source>
</reference>
<name>A0A067P9G0_PLEO1</name>
<evidence type="ECO:0000313" key="4">
    <source>
        <dbReference type="EMBL" id="KDQ32541.1"/>
    </source>
</evidence>
<feature type="signal peptide" evidence="2">
    <location>
        <begin position="1"/>
        <end position="20"/>
    </location>
</feature>